<feature type="domain" description="DUF8054" evidence="4">
    <location>
        <begin position="129"/>
        <end position="237"/>
    </location>
</feature>
<gene>
    <name evidence="5" type="ORF">MUK72_16310</name>
</gene>
<keyword evidence="6" id="KW-1185">Reference proteome</keyword>
<dbReference type="EMBL" id="CP095007">
    <property type="protein sequence ID" value="UOO97008.1"/>
    <property type="molecule type" value="Genomic_DNA"/>
</dbReference>
<evidence type="ECO:0000313" key="6">
    <source>
        <dbReference type="Proteomes" id="UP000830542"/>
    </source>
</evidence>
<evidence type="ECO:0000256" key="1">
    <source>
        <dbReference type="SAM" id="Phobius"/>
    </source>
</evidence>
<reference evidence="5" key="1">
    <citation type="submission" date="2022-04" db="EMBL/GenBank/DDBJ databases">
        <title>Sequencing and genomic assembly of Halococcus dombrowskii.</title>
        <authorList>
            <person name="Lim S.W."/>
            <person name="MacLea K.S."/>
        </authorList>
    </citation>
    <scope>NUCLEOTIDE SEQUENCE</scope>
    <source>
        <strain evidence="5">H4</strain>
        <plasmid evidence="5">unnamed2</plasmid>
    </source>
</reference>
<dbReference type="KEGG" id="hdo:MUK72_16310"/>
<dbReference type="InterPro" id="IPR058675">
    <property type="entry name" value="DUF8054_C"/>
</dbReference>
<organism evidence="5 6">
    <name type="scientific">Halococcus dombrowskii</name>
    <dbReference type="NCBI Taxonomy" id="179637"/>
    <lineage>
        <taxon>Archaea</taxon>
        <taxon>Methanobacteriati</taxon>
        <taxon>Methanobacteriota</taxon>
        <taxon>Stenosarchaea group</taxon>
        <taxon>Halobacteria</taxon>
        <taxon>Halobacteriales</taxon>
        <taxon>Halococcaceae</taxon>
        <taxon>Halococcus</taxon>
    </lineage>
</organism>
<dbReference type="RefSeq" id="WP_244706248.1">
    <property type="nucleotide sequence ID" value="NZ_BAAADN010000055.1"/>
</dbReference>
<dbReference type="Pfam" id="PF26236">
    <property type="entry name" value="DUF8054_N"/>
    <property type="match status" value="1"/>
</dbReference>
<proteinExistence type="predicted"/>
<keyword evidence="1" id="KW-0812">Transmembrane</keyword>
<dbReference type="Pfam" id="PF26238">
    <property type="entry name" value="DUF8054_M"/>
    <property type="match status" value="1"/>
</dbReference>
<sequence length="299" mass="32988">MFWETSTLFVLVGMNQYMVRIAHAMKQFRRPEYTGANRCMPCTVVNLLIAAAVAGLLAVLVPWLGVAVFVVFVGIIYFRGYLIPGTPTFTKRHLPPGVLRLFGKQPLGHSADRGQVSIEPGNTSTTGPLAATGIIQQTRTSDIDLAPDFRAEWRERIQTIREHTLEAEDVREMLDAEDVSRHGDQSFVVDGTTSVRWGSRAAFVADIAAASLLKERVTGWAEFEWDRQRSMLLGLRLCLDRCPSCDSAVDITESRVDPCCQKPHLMAQSVCADCGAALADAAVVDHGKDESIRLRLLQS</sequence>
<keyword evidence="1" id="KW-0472">Membrane</keyword>
<feature type="domain" description="DUF8054" evidence="3">
    <location>
        <begin position="240"/>
        <end position="280"/>
    </location>
</feature>
<keyword evidence="5" id="KW-0614">Plasmid</keyword>
<protein>
    <submittedName>
        <fullName evidence="5">Uncharacterized protein</fullName>
    </submittedName>
</protein>
<dbReference type="GeneID" id="71763444"/>
<geneLocation type="plasmid" evidence="5 6">
    <name>unnamed2</name>
</geneLocation>
<dbReference type="InterPro" id="IPR058674">
    <property type="entry name" value="DUF8054_N"/>
</dbReference>
<evidence type="ECO:0000259" key="4">
    <source>
        <dbReference type="Pfam" id="PF26238"/>
    </source>
</evidence>
<keyword evidence="1" id="KW-1133">Transmembrane helix</keyword>
<dbReference type="InterPro" id="IPR058775">
    <property type="entry name" value="DUF8054_M"/>
</dbReference>
<evidence type="ECO:0000313" key="5">
    <source>
        <dbReference type="EMBL" id="UOO97008.1"/>
    </source>
</evidence>
<dbReference type="Proteomes" id="UP000830542">
    <property type="component" value="Plasmid unnamed2"/>
</dbReference>
<dbReference type="Pfam" id="PF26237">
    <property type="entry name" value="DUF8054_C"/>
    <property type="match status" value="1"/>
</dbReference>
<name>A0AAX3AS97_HALDO</name>
<feature type="domain" description="DUF8054" evidence="2">
    <location>
        <begin position="26"/>
        <end position="105"/>
    </location>
</feature>
<dbReference type="AlphaFoldDB" id="A0AAX3AS97"/>
<evidence type="ECO:0000259" key="2">
    <source>
        <dbReference type="Pfam" id="PF26236"/>
    </source>
</evidence>
<accession>A0AAX3AS97</accession>
<evidence type="ECO:0000259" key="3">
    <source>
        <dbReference type="Pfam" id="PF26237"/>
    </source>
</evidence>
<feature type="transmembrane region" description="Helical" evidence="1">
    <location>
        <begin position="48"/>
        <end position="78"/>
    </location>
</feature>